<dbReference type="Proteomes" id="UP000046395">
    <property type="component" value="Unassembled WGS sequence"/>
</dbReference>
<evidence type="ECO:0000256" key="1">
    <source>
        <dbReference type="SAM" id="MobiDB-lite"/>
    </source>
</evidence>
<reference evidence="3" key="1">
    <citation type="submission" date="2019-12" db="UniProtKB">
        <authorList>
            <consortium name="WormBaseParasite"/>
        </authorList>
    </citation>
    <scope>IDENTIFICATION</scope>
</reference>
<organism evidence="2 3">
    <name type="scientific">Trichuris muris</name>
    <name type="common">Mouse whipworm</name>
    <dbReference type="NCBI Taxonomy" id="70415"/>
    <lineage>
        <taxon>Eukaryota</taxon>
        <taxon>Metazoa</taxon>
        <taxon>Ecdysozoa</taxon>
        <taxon>Nematoda</taxon>
        <taxon>Enoplea</taxon>
        <taxon>Dorylaimia</taxon>
        <taxon>Trichinellida</taxon>
        <taxon>Trichuridae</taxon>
        <taxon>Trichuris</taxon>
    </lineage>
</organism>
<feature type="compositionally biased region" description="Basic and acidic residues" evidence="1">
    <location>
        <begin position="29"/>
        <end position="54"/>
    </location>
</feature>
<evidence type="ECO:0000313" key="2">
    <source>
        <dbReference type="Proteomes" id="UP000046395"/>
    </source>
</evidence>
<feature type="region of interest" description="Disordered" evidence="1">
    <location>
        <begin position="93"/>
        <end position="116"/>
    </location>
</feature>
<sequence length="116" mass="13563">MCLNKPLGRVTKEEREIVLAAIREISEEDKLMKRKEKEEKRKMDSKRDKDEQLRNRGKKKEAPSPSSEKPTFSKNAIKEVDIKKTYCRNSKVAVMEDKSSKPKSTLFLTLQRRPIV</sequence>
<protein>
    <submittedName>
        <fullName evidence="3">Uncharacterized protein</fullName>
    </submittedName>
</protein>
<dbReference type="AlphaFoldDB" id="A0A5S6QI28"/>
<proteinExistence type="predicted"/>
<accession>A0A5S6QI28</accession>
<dbReference type="WBParaSite" id="TMUE_2000006844.1">
    <property type="protein sequence ID" value="TMUE_2000006844.1"/>
    <property type="gene ID" value="WBGene00286322"/>
</dbReference>
<keyword evidence="2" id="KW-1185">Reference proteome</keyword>
<feature type="region of interest" description="Disordered" evidence="1">
    <location>
        <begin position="29"/>
        <end position="76"/>
    </location>
</feature>
<name>A0A5S6QI28_TRIMR</name>
<evidence type="ECO:0000313" key="3">
    <source>
        <dbReference type="WBParaSite" id="TMUE_2000006844.1"/>
    </source>
</evidence>